<sequence length="262" mass="28181">MAVTPYHPKILGIALALAAAGGAVQQATAQTAQETSYNGKLERRSPRDGEIYDSHPLQLSAGKRYEIGVESTEFDPQITLTDPDAEVIAEDDDGGEGNNSLLEFSPTRSGTYRIRVKAVDDGKAGAAYKLTMRELRPLPAPVRAKPATTASLRMESYGGSLDASDGEVNKRYEDEYVFHVEGGQTMLFFLNSSAIDPVLQIYDLPGRTTGRSIDQDDDGGSAQNAFIAFSPKDSGDYIVRATSANEHETGAYTLRAVLVPAD</sequence>
<protein>
    <submittedName>
        <fullName evidence="4">PPC domain-containing protein</fullName>
    </submittedName>
</protein>
<gene>
    <name evidence="4" type="ORF">ACFOOT_03950</name>
</gene>
<reference evidence="5" key="1">
    <citation type="journal article" date="2019" name="Int. J. Syst. Evol. Microbiol.">
        <title>The Global Catalogue of Microorganisms (GCM) 10K type strain sequencing project: providing services to taxonomists for standard genome sequencing and annotation.</title>
        <authorList>
            <consortium name="The Broad Institute Genomics Platform"/>
            <consortium name="The Broad Institute Genome Sequencing Center for Infectious Disease"/>
            <person name="Wu L."/>
            <person name="Ma J."/>
        </authorList>
    </citation>
    <scope>NUCLEOTIDE SEQUENCE [LARGE SCALE GENOMIC DNA]</scope>
    <source>
        <strain evidence="5">KCTC 42224</strain>
    </source>
</reference>
<keyword evidence="5" id="KW-1185">Reference proteome</keyword>
<feature type="domain" description="Peptidase C-terminal archaeal/bacterial" evidence="3">
    <location>
        <begin position="52"/>
        <end position="117"/>
    </location>
</feature>
<evidence type="ECO:0000256" key="1">
    <source>
        <dbReference type="SAM" id="MobiDB-lite"/>
    </source>
</evidence>
<organism evidence="4 5">
    <name type="scientific">Novosphingobium pokkalii</name>
    <dbReference type="NCBI Taxonomy" id="1770194"/>
    <lineage>
        <taxon>Bacteria</taxon>
        <taxon>Pseudomonadati</taxon>
        <taxon>Pseudomonadota</taxon>
        <taxon>Alphaproteobacteria</taxon>
        <taxon>Sphingomonadales</taxon>
        <taxon>Sphingomonadaceae</taxon>
        <taxon>Novosphingobium</taxon>
    </lineage>
</organism>
<feature type="chain" id="PRO_5046673508" evidence="2">
    <location>
        <begin position="30"/>
        <end position="262"/>
    </location>
</feature>
<proteinExistence type="predicted"/>
<dbReference type="EMBL" id="JBHRYE010000007">
    <property type="protein sequence ID" value="MFC3670571.1"/>
    <property type="molecule type" value="Genomic_DNA"/>
</dbReference>
<dbReference type="Gene3D" id="2.60.120.380">
    <property type="match status" value="2"/>
</dbReference>
<keyword evidence="2" id="KW-0732">Signal</keyword>
<dbReference type="RefSeq" id="WP_191323128.1">
    <property type="nucleotide sequence ID" value="NZ_BMZP01000003.1"/>
</dbReference>
<comment type="caution">
    <text evidence="4">The sequence shown here is derived from an EMBL/GenBank/DDBJ whole genome shotgun (WGS) entry which is preliminary data.</text>
</comment>
<dbReference type="Pfam" id="PF04151">
    <property type="entry name" value="PPC"/>
    <property type="match status" value="1"/>
</dbReference>
<name>A0ABV7UZI8_9SPHN</name>
<evidence type="ECO:0000313" key="4">
    <source>
        <dbReference type="EMBL" id="MFC3670571.1"/>
    </source>
</evidence>
<evidence type="ECO:0000313" key="5">
    <source>
        <dbReference type="Proteomes" id="UP001595683"/>
    </source>
</evidence>
<dbReference type="Proteomes" id="UP001595683">
    <property type="component" value="Unassembled WGS sequence"/>
</dbReference>
<feature type="region of interest" description="Disordered" evidence="1">
    <location>
        <begin position="30"/>
        <end position="54"/>
    </location>
</feature>
<evidence type="ECO:0000259" key="3">
    <source>
        <dbReference type="Pfam" id="PF04151"/>
    </source>
</evidence>
<dbReference type="InterPro" id="IPR007280">
    <property type="entry name" value="Peptidase_C_arc/bac"/>
</dbReference>
<feature type="signal peptide" evidence="2">
    <location>
        <begin position="1"/>
        <end position="29"/>
    </location>
</feature>
<evidence type="ECO:0000256" key="2">
    <source>
        <dbReference type="SAM" id="SignalP"/>
    </source>
</evidence>
<accession>A0ABV7UZI8</accession>
<feature type="compositionally biased region" description="Basic and acidic residues" evidence="1">
    <location>
        <begin position="40"/>
        <end position="53"/>
    </location>
</feature>